<comment type="caution">
    <text evidence="2">The sequence shown here is derived from an EMBL/GenBank/DDBJ whole genome shotgun (WGS) entry which is preliminary data.</text>
</comment>
<protein>
    <recommendedName>
        <fullName evidence="1">Lipocalin-like domain-containing protein</fullName>
    </recommendedName>
</protein>
<evidence type="ECO:0000313" key="2">
    <source>
        <dbReference type="EMBL" id="GAA0715023.1"/>
    </source>
</evidence>
<gene>
    <name evidence="2" type="ORF">GCM10009430_08910</name>
</gene>
<sequence length="138" mass="15337">MKKLIVVFVATLSLCITSCGSDDDGVRDPLIGAWQFTEAFENGESITSDPCDLQDILTFNADFAYVGRFFEDDGSGTCIELELVTGTWENGGNNVYSFTSEGETDTETITFSENTFTIEYSETFEGTTTVYREVYTRI</sequence>
<organism evidence="2 3">
    <name type="scientific">Aquimarina litoralis</name>
    <dbReference type="NCBI Taxonomy" id="584605"/>
    <lineage>
        <taxon>Bacteria</taxon>
        <taxon>Pseudomonadati</taxon>
        <taxon>Bacteroidota</taxon>
        <taxon>Flavobacteriia</taxon>
        <taxon>Flavobacteriales</taxon>
        <taxon>Flavobacteriaceae</taxon>
        <taxon>Aquimarina</taxon>
    </lineage>
</organism>
<dbReference type="RefSeq" id="WP_343910880.1">
    <property type="nucleotide sequence ID" value="NZ_BAAAGE010000001.1"/>
</dbReference>
<dbReference type="Proteomes" id="UP001501758">
    <property type="component" value="Unassembled WGS sequence"/>
</dbReference>
<evidence type="ECO:0000259" key="1">
    <source>
        <dbReference type="Pfam" id="PF13648"/>
    </source>
</evidence>
<dbReference type="EMBL" id="BAAAGE010000001">
    <property type="protein sequence ID" value="GAA0715023.1"/>
    <property type="molecule type" value="Genomic_DNA"/>
</dbReference>
<name>A0ABP3TPX2_9FLAO</name>
<feature type="domain" description="Lipocalin-like" evidence="1">
    <location>
        <begin position="30"/>
        <end position="118"/>
    </location>
</feature>
<proteinExistence type="predicted"/>
<keyword evidence="3" id="KW-1185">Reference proteome</keyword>
<evidence type="ECO:0000313" key="3">
    <source>
        <dbReference type="Proteomes" id="UP001501758"/>
    </source>
</evidence>
<dbReference type="InterPro" id="IPR024311">
    <property type="entry name" value="Lipocalin-like"/>
</dbReference>
<reference evidence="3" key="1">
    <citation type="journal article" date="2019" name="Int. J. Syst. Evol. Microbiol.">
        <title>The Global Catalogue of Microorganisms (GCM) 10K type strain sequencing project: providing services to taxonomists for standard genome sequencing and annotation.</title>
        <authorList>
            <consortium name="The Broad Institute Genomics Platform"/>
            <consortium name="The Broad Institute Genome Sequencing Center for Infectious Disease"/>
            <person name="Wu L."/>
            <person name="Ma J."/>
        </authorList>
    </citation>
    <scope>NUCLEOTIDE SEQUENCE [LARGE SCALE GENOMIC DNA]</scope>
    <source>
        <strain evidence="3">JCM 15974</strain>
    </source>
</reference>
<accession>A0ABP3TPX2</accession>
<dbReference type="Pfam" id="PF13648">
    <property type="entry name" value="Lipocalin_4"/>
    <property type="match status" value="1"/>
</dbReference>